<dbReference type="InterPro" id="IPR014710">
    <property type="entry name" value="RmlC-like_jellyroll"/>
</dbReference>
<gene>
    <name evidence="1" type="ORF">GPS25_03330</name>
</gene>
<protein>
    <submittedName>
        <fullName evidence="1">Uncharacterized protein</fullName>
    </submittedName>
</protein>
<comment type="caution">
    <text evidence="1">The sequence shown here is derived from an EMBL/GenBank/DDBJ whole genome shotgun (WGS) entry which is preliminary data.</text>
</comment>
<proteinExistence type="predicted"/>
<dbReference type="RefSeq" id="WP_155487579.1">
    <property type="nucleotide sequence ID" value="NZ_AABUZP020000066.1"/>
</dbReference>
<organism evidence="1">
    <name type="scientific">Campylobacter fetus</name>
    <dbReference type="NCBI Taxonomy" id="196"/>
    <lineage>
        <taxon>Bacteria</taxon>
        <taxon>Pseudomonadati</taxon>
        <taxon>Campylobacterota</taxon>
        <taxon>Epsilonproteobacteria</taxon>
        <taxon>Campylobacterales</taxon>
        <taxon>Campylobacteraceae</taxon>
        <taxon>Campylobacter</taxon>
    </lineage>
</organism>
<dbReference type="AlphaFoldDB" id="A0A6F9JA57"/>
<accession>A0A6F9JA57</accession>
<sequence>MLCPPDIKHFHGTGFDTKAAHIAFTRERDGKNVIWMEHVSDEKYERLIKQAKED</sequence>
<name>A0A6F9JA57_CAMFE</name>
<evidence type="ECO:0000313" key="1">
    <source>
        <dbReference type="EMBL" id="EDO9681725.1"/>
    </source>
</evidence>
<dbReference type="EMBL" id="AANITE010000002">
    <property type="protein sequence ID" value="EDO9681725.1"/>
    <property type="molecule type" value="Genomic_DNA"/>
</dbReference>
<reference evidence="1" key="1">
    <citation type="submission" date="2019-12" db="EMBL/GenBank/DDBJ databases">
        <authorList>
            <consortium name="PulseNet: The National Subtyping Network for Foodborne Disease Surveillance"/>
            <person name="Tarr C.L."/>
            <person name="Trees E."/>
            <person name="Katz L.S."/>
            <person name="Carleton-Romer H.A."/>
            <person name="Stroika S."/>
            <person name="Kucerova Z."/>
            <person name="Roache K.F."/>
            <person name="Sabol A.L."/>
            <person name="Besser J."/>
            <person name="Gerner-Smidt P."/>
        </authorList>
    </citation>
    <scope>NUCLEOTIDE SEQUENCE</scope>
    <source>
        <strain evidence="1">PNUSAC014016</strain>
    </source>
</reference>
<dbReference type="Gene3D" id="2.60.120.10">
    <property type="entry name" value="Jelly Rolls"/>
    <property type="match status" value="1"/>
</dbReference>